<feature type="domain" description="Nephrocystin 3-like N-terminal" evidence="4">
    <location>
        <begin position="326"/>
        <end position="499"/>
    </location>
</feature>
<dbReference type="Gene3D" id="1.25.40.10">
    <property type="entry name" value="Tetratricopeptide repeat domain"/>
    <property type="match status" value="1"/>
</dbReference>
<sequence length="1485" mass="167100">MAKDLEGKQRIKAELEKDTRDVADLWSDALRAYKGIVGTDLQRKFATVDDMKAFGVQEMNAFHSFRHNQKKVDKLRSLFMANIGYIEQGAQQLVAAATPAFPPAAAIGTALTYMLSACKGVSADYDVVNAFFEDMNAFLQRITILESRLPSYPAYRNCLMDVFTSILKMCGFATKYIELGRMKKWVINMIKGEDSELGGARKSMDTSLSRLQSATEYAILSNTEEGNRMAVELQQNQELQTELINNQTKMLEAVLEHQESVKNDLKNIQKLLVMFDQQHREEQPKKASKAASKNKPATSHRVRSFFEATSNPSHEYRNVKERLLPDTCQWLFAEDEWSWFTAIEAGQQESQPILAIQGEAGLGKSHLAIAAYDTLVKSASTDVCVVNFFFRDQSATDLSVFCNAVNWAVIQIAEQSAALCERLNVEIQREDLDFDIDDWKNVWNHLVVPLFPKDAPVRLQIVWDGLDELTFVQKHELIEFLKEVRGDGNSNISLVCTTRPDNQIDGALQDANARYIHVVPAMQVADKQTLVWSHLNNNDGLKRFSKFAKQTIVSTLADVVEGNLSYSLLYCEHILRQFNSIGREHLVLKHLRALPADWPALYKIMLDDLHAHTPVVELPAMKLLFKWIAFSDRAMSLDECLGLLKLGGYGSFDLERELQGNSLSRFLRIAAAEERVSAELSDDAPALNLLGITESYQMTSSDDGDHPLRFHDRSTRGFFAVDIVDEHDLRTPKGQAHREIFAFCAEVLCGKFEAIHKGLRAYAASEWMYHLSWSEVDALAEADQVVLMTSVAAIMTDQGNIVASTFEELNVDYDEQLYAFPDELFMENMHFFAKVGVQLGAKLPPGALAFYQEVAAKLSHSFVPLAKAHVANWLSAGDVTTMLRSYKFARQCIKLTSHKDLLVQGDDDDDPSEDDEIFQYDEDEILAIFNTFSNPERDGQAYLALSALLGEHIHYVEARDNAQQAVELLPNGPKRSEALLILASAYLGIDEYVQATNAVNEVLGQIDASPKLRRRAFMTLAKIQKATVDRDDAAKSYQQARQADPDEPVPGDDLSDEFYLYLEQGADAKLLELVTSWKATEKLTLMTWKYDGSGHSEFFRAAGRCGKMDTAIQNYEEVIKLLDTVDAAAPMRYQLARAKWYISGDAEGAKALLNETLDSTTDGTVLKFTNEDPSYSLVAAILLMADLIFEQYRMSSDRAFKAQLFAEIKGLTSRPLAQSIAPSKSDLHHHTVVVAKMARKMGTAMEFQDTLQSAFDACYEALIDNVGWNDWLNLMNMASIVSQLDGLEREAEILVSAQFSQLDPDTVDNDKEGSESQDDAGGDEDDGDEEEANDDEEADDEGDDNEFNDYTTYGKPDDEGDVSSAWTNCLGDCHPNIEWEYWANRPMYICLVCADTTLCEACYQKRQTYNVDRSKCPVAPAPGPYFCGWNHQYVKGPVEGWKGVTGGVMRIEGEEEDVEVEFKVWLEELRNDKWVRAWERFWLRE</sequence>
<feature type="compositionally biased region" description="Acidic residues" evidence="2">
    <location>
        <begin position="1315"/>
        <end position="1347"/>
    </location>
</feature>
<dbReference type="PANTHER" id="PTHR10039">
    <property type="entry name" value="AMELOGENIN"/>
    <property type="match status" value="1"/>
</dbReference>
<reference evidence="5" key="1">
    <citation type="submission" date="2022-06" db="EMBL/GenBank/DDBJ databases">
        <title>Complete genome sequences of two strains of the flax pathogen Septoria linicola.</title>
        <authorList>
            <person name="Lapalu N."/>
            <person name="Simon A."/>
            <person name="Demenou B."/>
            <person name="Paumier D."/>
            <person name="Guillot M.-P."/>
            <person name="Gout L."/>
            <person name="Valade R."/>
        </authorList>
    </citation>
    <scope>NUCLEOTIDE SEQUENCE</scope>
    <source>
        <strain evidence="5">SE15195</strain>
    </source>
</reference>
<dbReference type="PANTHER" id="PTHR10039:SF17">
    <property type="entry name" value="FUNGAL STAND N-TERMINAL GOODBYE DOMAIN-CONTAINING PROTEIN-RELATED"/>
    <property type="match status" value="1"/>
</dbReference>
<name>A0A9Q9EKH4_9PEZI</name>
<keyword evidence="6" id="KW-1185">Reference proteome</keyword>
<feature type="region of interest" description="Disordered" evidence="2">
    <location>
        <begin position="1299"/>
        <end position="1358"/>
    </location>
</feature>
<keyword evidence="1" id="KW-0677">Repeat</keyword>
<feature type="domain" description="Fungal STAND N-terminal Goodbye" evidence="3">
    <location>
        <begin position="26"/>
        <end position="143"/>
    </location>
</feature>
<dbReference type="InterPro" id="IPR031350">
    <property type="entry name" value="Goodbye_dom"/>
</dbReference>
<protein>
    <submittedName>
        <fullName evidence="5">Tetratricopeptide-like helical domain superfamily, fungal STAND Goodbye</fullName>
    </submittedName>
</protein>
<dbReference type="Pfam" id="PF17109">
    <property type="entry name" value="Goodbye"/>
    <property type="match status" value="1"/>
</dbReference>
<dbReference type="SUPFAM" id="SSF48452">
    <property type="entry name" value="TPR-like"/>
    <property type="match status" value="1"/>
</dbReference>
<evidence type="ECO:0000256" key="1">
    <source>
        <dbReference type="ARBA" id="ARBA00022737"/>
    </source>
</evidence>
<dbReference type="EMBL" id="CP099422">
    <property type="protein sequence ID" value="USW53264.1"/>
    <property type="molecule type" value="Genomic_DNA"/>
</dbReference>
<evidence type="ECO:0000259" key="3">
    <source>
        <dbReference type="Pfam" id="PF17109"/>
    </source>
</evidence>
<dbReference type="OrthoDB" id="448455at2759"/>
<proteinExistence type="predicted"/>
<evidence type="ECO:0000259" key="4">
    <source>
        <dbReference type="Pfam" id="PF24883"/>
    </source>
</evidence>
<dbReference type="Proteomes" id="UP001056384">
    <property type="component" value="Chromosome 5"/>
</dbReference>
<accession>A0A9Q9EKH4</accession>
<evidence type="ECO:0000313" key="6">
    <source>
        <dbReference type="Proteomes" id="UP001056384"/>
    </source>
</evidence>
<evidence type="ECO:0000256" key="2">
    <source>
        <dbReference type="SAM" id="MobiDB-lite"/>
    </source>
</evidence>
<dbReference type="InterPro" id="IPR011990">
    <property type="entry name" value="TPR-like_helical_dom_sf"/>
</dbReference>
<feature type="region of interest" description="Disordered" evidence="2">
    <location>
        <begin position="279"/>
        <end position="300"/>
    </location>
</feature>
<gene>
    <name evidence="5" type="ORF">Slin15195_G065830</name>
</gene>
<organism evidence="5 6">
    <name type="scientific">Septoria linicola</name>
    <dbReference type="NCBI Taxonomy" id="215465"/>
    <lineage>
        <taxon>Eukaryota</taxon>
        <taxon>Fungi</taxon>
        <taxon>Dikarya</taxon>
        <taxon>Ascomycota</taxon>
        <taxon>Pezizomycotina</taxon>
        <taxon>Dothideomycetes</taxon>
        <taxon>Dothideomycetidae</taxon>
        <taxon>Mycosphaerellales</taxon>
        <taxon>Mycosphaerellaceae</taxon>
        <taxon>Septoria</taxon>
    </lineage>
</organism>
<dbReference type="Pfam" id="PF24883">
    <property type="entry name" value="NPHP3_N"/>
    <property type="match status" value="1"/>
</dbReference>
<dbReference type="InterPro" id="IPR056884">
    <property type="entry name" value="NPHP3-like_N"/>
</dbReference>
<dbReference type="SUPFAM" id="SSF52540">
    <property type="entry name" value="P-loop containing nucleoside triphosphate hydrolases"/>
    <property type="match status" value="1"/>
</dbReference>
<dbReference type="InterPro" id="IPR027417">
    <property type="entry name" value="P-loop_NTPase"/>
</dbReference>
<dbReference type="Gene3D" id="3.40.50.300">
    <property type="entry name" value="P-loop containing nucleotide triphosphate hydrolases"/>
    <property type="match status" value="1"/>
</dbReference>
<evidence type="ECO:0000313" key="5">
    <source>
        <dbReference type="EMBL" id="USW53264.1"/>
    </source>
</evidence>